<proteinExistence type="predicted"/>
<keyword evidence="11" id="KW-1185">Reference proteome</keyword>
<dbReference type="RefSeq" id="WP_226833507.1">
    <property type="nucleotide sequence ID" value="NZ_BJME01000009.1"/>
</dbReference>
<dbReference type="Proteomes" id="UP000234289">
    <property type="component" value="Unassembled WGS sequence"/>
</dbReference>
<dbReference type="Proteomes" id="UP000234300">
    <property type="component" value="Unassembled WGS sequence"/>
</dbReference>
<keyword evidence="1" id="KW-0732">Signal</keyword>
<keyword evidence="3" id="KW-0472">Membrane</keyword>
<evidence type="ECO:0000313" key="10">
    <source>
        <dbReference type="Proteomes" id="UP000234327"/>
    </source>
</evidence>
<evidence type="ECO:0000256" key="3">
    <source>
        <dbReference type="SAM" id="Phobius"/>
    </source>
</evidence>
<reference evidence="9 10" key="1">
    <citation type="submission" date="2017-03" db="EMBL/GenBank/DDBJ databases">
        <authorList>
            <person name="Afonso C.L."/>
            <person name="Miller P.J."/>
            <person name="Scott M.A."/>
            <person name="Spackman E."/>
            <person name="Goraichik I."/>
            <person name="Dimitrov K.M."/>
            <person name="Suarez D.L."/>
            <person name="Swayne D.E."/>
        </authorList>
    </citation>
    <scope>NUCLEOTIDE SEQUENCE [LARGE SCALE GENOMIC DNA]</scope>
    <source>
        <strain evidence="4">6</strain>
        <strain evidence="10">6(3)</strain>
        <strain evidence="6">8</strain>
        <strain evidence="9">8(6)</strain>
        <strain evidence="5">ATCC 9175</strain>
        <strain evidence="7">CNRZ 920</strain>
    </source>
</reference>
<evidence type="ECO:0000313" key="4">
    <source>
        <dbReference type="EMBL" id="SMX71899.1"/>
    </source>
</evidence>
<evidence type="ECO:0000313" key="9">
    <source>
        <dbReference type="Proteomes" id="UP000234300"/>
    </source>
</evidence>
<dbReference type="EMBL" id="FXYZ01000003">
    <property type="protein sequence ID" value="SMX71899.1"/>
    <property type="molecule type" value="Genomic_DNA"/>
</dbReference>
<feature type="region of interest" description="Disordered" evidence="2">
    <location>
        <begin position="1"/>
        <end position="43"/>
    </location>
</feature>
<accession>A0A2H1I9K0</accession>
<dbReference type="EMBL" id="FXZG01000017">
    <property type="protein sequence ID" value="SMX94110.1"/>
    <property type="molecule type" value="Genomic_DNA"/>
</dbReference>
<dbReference type="GeneID" id="60905765"/>
<feature type="transmembrane region" description="Helical" evidence="3">
    <location>
        <begin position="94"/>
        <end position="114"/>
    </location>
</feature>
<gene>
    <name evidence="5" type="ORF">BAUR9175_01349</name>
    <name evidence="7" type="ORF">BAUR920_02758</name>
    <name evidence="4" type="ORF">BAURA63_00982</name>
    <name evidence="6" type="ORF">BAURA86_01234</name>
</gene>
<evidence type="ECO:0000256" key="1">
    <source>
        <dbReference type="ARBA" id="ARBA00022729"/>
    </source>
</evidence>
<evidence type="ECO:0000313" key="5">
    <source>
        <dbReference type="EMBL" id="SMX74897.1"/>
    </source>
</evidence>
<keyword evidence="3" id="KW-0812">Transmembrane</keyword>
<protein>
    <recommendedName>
        <fullName evidence="12">DUF4352 domain-containing protein</fullName>
    </recommendedName>
</protein>
<feature type="compositionally biased region" description="Polar residues" evidence="2">
    <location>
        <begin position="32"/>
        <end position="42"/>
    </location>
</feature>
<dbReference type="EMBL" id="FXZI01000003">
    <property type="protein sequence ID" value="SMX81975.1"/>
    <property type="molecule type" value="Genomic_DNA"/>
</dbReference>
<feature type="region of interest" description="Disordered" evidence="2">
    <location>
        <begin position="162"/>
        <end position="186"/>
    </location>
</feature>
<evidence type="ECO:0000313" key="11">
    <source>
        <dbReference type="Proteomes" id="UP000234525"/>
    </source>
</evidence>
<feature type="transmembrane region" description="Helical" evidence="3">
    <location>
        <begin position="71"/>
        <end position="88"/>
    </location>
</feature>
<dbReference type="Proteomes" id="UP000234525">
    <property type="component" value="Unassembled WGS sequence"/>
</dbReference>
<dbReference type="EMBL" id="FXZB01000008">
    <property type="protein sequence ID" value="SMX74897.1"/>
    <property type="molecule type" value="Genomic_DNA"/>
</dbReference>
<evidence type="ECO:0000313" key="6">
    <source>
        <dbReference type="EMBL" id="SMX81975.1"/>
    </source>
</evidence>
<evidence type="ECO:0000313" key="7">
    <source>
        <dbReference type="EMBL" id="SMX94110.1"/>
    </source>
</evidence>
<feature type="compositionally biased region" description="Low complexity" evidence="2">
    <location>
        <begin position="9"/>
        <end position="28"/>
    </location>
</feature>
<feature type="compositionally biased region" description="Acidic residues" evidence="2">
    <location>
        <begin position="162"/>
        <end position="176"/>
    </location>
</feature>
<dbReference type="Gene3D" id="2.60.40.1240">
    <property type="match status" value="1"/>
</dbReference>
<evidence type="ECO:0000313" key="8">
    <source>
        <dbReference type="Proteomes" id="UP000234289"/>
    </source>
</evidence>
<reference evidence="8 11" key="2">
    <citation type="submission" date="2017-03" db="EMBL/GenBank/DDBJ databases">
        <authorList>
            <person name="Monnet C."/>
        </authorList>
    </citation>
    <scope>NUCLEOTIDE SEQUENCE [LARGE SCALE GENOMIC DNA]</scope>
    <source>
        <strain evidence="11">ATCC 9175</strain>
        <strain evidence="8">CNRZ 920</strain>
    </source>
</reference>
<name>A0A2H1I9K0_BREAU</name>
<feature type="transmembrane region" description="Helical" evidence="3">
    <location>
        <begin position="121"/>
        <end position="144"/>
    </location>
</feature>
<keyword evidence="3" id="KW-1133">Transmembrane helix</keyword>
<dbReference type="Proteomes" id="UP000234327">
    <property type="component" value="Unassembled WGS sequence"/>
</dbReference>
<evidence type="ECO:0008006" key="12">
    <source>
        <dbReference type="Google" id="ProtNLM"/>
    </source>
</evidence>
<evidence type="ECO:0000256" key="2">
    <source>
        <dbReference type="SAM" id="MobiDB-lite"/>
    </source>
</evidence>
<dbReference type="AlphaFoldDB" id="A0A2H1I9K0"/>
<organism evidence="4 10">
    <name type="scientific">Brevibacterium aurantiacum</name>
    <dbReference type="NCBI Taxonomy" id="273384"/>
    <lineage>
        <taxon>Bacteria</taxon>
        <taxon>Bacillati</taxon>
        <taxon>Actinomycetota</taxon>
        <taxon>Actinomycetes</taxon>
        <taxon>Micrococcales</taxon>
        <taxon>Brevibacteriaceae</taxon>
        <taxon>Brevibacterium</taxon>
    </lineage>
</organism>
<dbReference type="InterPro" id="IPR029050">
    <property type="entry name" value="Immunoprotect_excell_Ig-like"/>
</dbReference>
<sequence length="319" mass="33548">MSQNFDPNSRPSQSPAQGQSQAPQYQEPAMQANGQPQYSGGPQYSGADAYGVNGQQAGGNFAQPPKKRQKNVMGIVAFIIAIVGFIFGCIPGALIMGWILLPIAFLLAIISFFLKGGKGFSISALILSVVGTIVAILVFFFVVASSVDDAFSDDVSAEAPAEEVVDEAGDAEEAGAEEGTRENPYAVGTKISSENWDMTITNVTLDATDEVLAESELNETPDSGNQYMMIDVEMTYTGDAPDGEMPMATFEYVSAGGNTFDGLDDMVVAPNALDTLENMYNGASTSGSIAIQIPSEDAEAGVLAVNPDMLADKVYVAVK</sequence>